<keyword evidence="2" id="KW-1185">Reference proteome</keyword>
<dbReference type="InterPro" id="IPR058532">
    <property type="entry name" value="YjbR/MT2646/Rv2570-like"/>
</dbReference>
<organism evidence="1 2">
    <name type="scientific">Mariniflexile fucanivorans</name>
    <dbReference type="NCBI Taxonomy" id="264023"/>
    <lineage>
        <taxon>Bacteria</taxon>
        <taxon>Pseudomonadati</taxon>
        <taxon>Bacteroidota</taxon>
        <taxon>Flavobacteriia</taxon>
        <taxon>Flavobacteriales</taxon>
        <taxon>Flavobacteriaceae</taxon>
        <taxon>Mariniflexile</taxon>
    </lineage>
</organism>
<dbReference type="InterPro" id="IPR007351">
    <property type="entry name" value="YjbR"/>
</dbReference>
<sequence length="124" mass="14555">MCFFMNIEQLHQYCLNKKGVTEDFPFDEDTLVFKVLGKMFALIGLKKWESGEKAINLKCDPDYAEELRAAYSSIQPGYHMSKKHWNTISIQENELEPKFILELIDHSYEMVVKGMPKKMRDTLK</sequence>
<dbReference type="PANTHER" id="PTHR35145:SF1">
    <property type="entry name" value="CYTOPLASMIC PROTEIN"/>
    <property type="match status" value="1"/>
</dbReference>
<dbReference type="AlphaFoldDB" id="A0A4R1RR24"/>
<evidence type="ECO:0000313" key="2">
    <source>
        <dbReference type="Proteomes" id="UP000295455"/>
    </source>
</evidence>
<accession>A0A4R1RR24</accession>
<dbReference type="Proteomes" id="UP000295455">
    <property type="component" value="Unassembled WGS sequence"/>
</dbReference>
<dbReference type="Gene3D" id="3.90.1150.30">
    <property type="match status" value="1"/>
</dbReference>
<dbReference type="SUPFAM" id="SSF142906">
    <property type="entry name" value="YjbR-like"/>
    <property type="match status" value="1"/>
</dbReference>
<keyword evidence="1" id="KW-0238">DNA-binding</keyword>
<protein>
    <submittedName>
        <fullName evidence="1">Putative DNA-binding protein (MmcQ/YjbR family)</fullName>
    </submittedName>
</protein>
<gene>
    <name evidence="1" type="ORF">EV196_101128</name>
</gene>
<proteinExistence type="predicted"/>
<dbReference type="Pfam" id="PF04237">
    <property type="entry name" value="YjbR"/>
    <property type="match status" value="1"/>
</dbReference>
<dbReference type="GO" id="GO:0003677">
    <property type="term" value="F:DNA binding"/>
    <property type="evidence" value="ECO:0007669"/>
    <property type="project" value="UniProtKB-KW"/>
</dbReference>
<evidence type="ECO:0000313" key="1">
    <source>
        <dbReference type="EMBL" id="TCL68709.1"/>
    </source>
</evidence>
<dbReference type="PANTHER" id="PTHR35145">
    <property type="entry name" value="CYTOPLASMIC PROTEIN-RELATED"/>
    <property type="match status" value="1"/>
</dbReference>
<name>A0A4R1RR24_9FLAO</name>
<reference evidence="1 2" key="1">
    <citation type="submission" date="2019-03" db="EMBL/GenBank/DDBJ databases">
        <title>Genomic Encyclopedia of Type Strains, Phase IV (KMG-IV): sequencing the most valuable type-strain genomes for metagenomic binning, comparative biology and taxonomic classification.</title>
        <authorList>
            <person name="Goeker M."/>
        </authorList>
    </citation>
    <scope>NUCLEOTIDE SEQUENCE [LARGE SCALE GENOMIC DNA]</scope>
    <source>
        <strain evidence="1 2">DSM 18792</strain>
    </source>
</reference>
<comment type="caution">
    <text evidence="1">The sequence shown here is derived from an EMBL/GenBank/DDBJ whole genome shotgun (WGS) entry which is preliminary data.</text>
</comment>
<dbReference type="EMBL" id="SLUP01000001">
    <property type="protein sequence ID" value="TCL68709.1"/>
    <property type="molecule type" value="Genomic_DNA"/>
</dbReference>
<dbReference type="InterPro" id="IPR038056">
    <property type="entry name" value="YjbR-like_sf"/>
</dbReference>